<dbReference type="EMBL" id="JAAGMA010000560">
    <property type="protein sequence ID" value="NEB11235.1"/>
    <property type="molecule type" value="Genomic_DNA"/>
</dbReference>
<evidence type="ECO:0000313" key="1">
    <source>
        <dbReference type="EMBL" id="NEB11235.1"/>
    </source>
</evidence>
<accession>A0A7K3PQI8</accession>
<evidence type="ECO:0000313" key="2">
    <source>
        <dbReference type="Proteomes" id="UP000470446"/>
    </source>
</evidence>
<dbReference type="Proteomes" id="UP000470446">
    <property type="component" value="Unassembled WGS sequence"/>
</dbReference>
<organism evidence="1 2">
    <name type="scientific">Streptomyces coelicoflavus</name>
    <dbReference type="NCBI Taxonomy" id="285562"/>
    <lineage>
        <taxon>Bacteria</taxon>
        <taxon>Bacillati</taxon>
        <taxon>Actinomycetota</taxon>
        <taxon>Actinomycetes</taxon>
        <taxon>Kitasatosporales</taxon>
        <taxon>Streptomycetaceae</taxon>
        <taxon>Streptomyces</taxon>
    </lineage>
</organism>
<reference evidence="1 2" key="1">
    <citation type="submission" date="2020-01" db="EMBL/GenBank/DDBJ databases">
        <title>Insect and environment-associated Actinomycetes.</title>
        <authorList>
            <person name="Currrie C."/>
            <person name="Chevrette M."/>
            <person name="Carlson C."/>
            <person name="Stubbendieck R."/>
            <person name="Wendt-Pienkowski E."/>
        </authorList>
    </citation>
    <scope>NUCLEOTIDE SEQUENCE [LARGE SCALE GENOMIC DNA]</scope>
    <source>
        <strain evidence="1 2">SID14163</strain>
    </source>
</reference>
<gene>
    <name evidence="1" type="ORF">G3I32_20745</name>
</gene>
<sequence>ERLLDTAAVGVDGPPAEAATQSRLLTRIRMTPLTDRRSAGS</sequence>
<comment type="caution">
    <text evidence="1">The sequence shown here is derived from an EMBL/GenBank/DDBJ whole genome shotgun (WGS) entry which is preliminary data.</text>
</comment>
<dbReference type="AlphaFoldDB" id="A0A7K3PQI8"/>
<protein>
    <submittedName>
        <fullName evidence="1">TcmI family type II polyketide cyclase</fullName>
    </submittedName>
</protein>
<name>A0A7K3PQI8_9ACTN</name>
<proteinExistence type="predicted"/>
<feature type="non-terminal residue" evidence="1">
    <location>
        <position position="1"/>
    </location>
</feature>